<evidence type="ECO:0000313" key="2">
    <source>
        <dbReference type="Proteomes" id="UP001524499"/>
    </source>
</evidence>
<keyword evidence="2" id="KW-1185">Reference proteome</keyword>
<dbReference type="RefSeq" id="WP_256604490.1">
    <property type="nucleotide sequence ID" value="NZ_JANIBJ010000065.1"/>
</dbReference>
<name>A0ABT1TLN4_9GAMM</name>
<evidence type="ECO:0000313" key="1">
    <source>
        <dbReference type="EMBL" id="MCQ8106379.1"/>
    </source>
</evidence>
<organism evidence="1 2">
    <name type="scientific">Methylomonas subterranea</name>
    <dbReference type="NCBI Taxonomy" id="2952225"/>
    <lineage>
        <taxon>Bacteria</taxon>
        <taxon>Pseudomonadati</taxon>
        <taxon>Pseudomonadota</taxon>
        <taxon>Gammaproteobacteria</taxon>
        <taxon>Methylococcales</taxon>
        <taxon>Methylococcaceae</taxon>
        <taxon>Methylomonas</taxon>
    </lineage>
</organism>
<reference evidence="1 2" key="1">
    <citation type="submission" date="2022-07" db="EMBL/GenBank/DDBJ databases">
        <title>Methylomonas rivi sp. nov., Methylomonas rosea sp. nov., Methylomonas aureus sp. nov. and Methylomonas subterranea sp. nov., four novel methanotrophs isolated from a freshwater creek and the deep terrestrial subsurface.</title>
        <authorList>
            <person name="Abin C."/>
            <person name="Sankaranarayanan K."/>
            <person name="Garner C."/>
            <person name="Sindelar R."/>
            <person name="Kotary K."/>
            <person name="Garner R."/>
            <person name="Barclay S."/>
            <person name="Lawson P."/>
            <person name="Krumholz L."/>
        </authorList>
    </citation>
    <scope>NUCLEOTIDE SEQUENCE [LARGE SCALE GENOMIC DNA]</scope>
    <source>
        <strain evidence="1 2">SURF-2</strain>
    </source>
</reference>
<comment type="caution">
    <text evidence="1">The sequence shown here is derived from an EMBL/GenBank/DDBJ whole genome shotgun (WGS) entry which is preliminary data.</text>
</comment>
<gene>
    <name evidence="1" type="ORF">NP590_19910</name>
</gene>
<sequence>MPVDHAKVLQLAASGAWDAAHQMVRAHDDTLSCWMHGYLHRLEGDLSNARYWYGRAGRDMPDNSLEQELRLLSDWINCSAR</sequence>
<accession>A0ABT1TLN4</accession>
<dbReference type="Proteomes" id="UP001524499">
    <property type="component" value="Unassembled WGS sequence"/>
</dbReference>
<protein>
    <submittedName>
        <fullName evidence="1">Uncharacterized protein</fullName>
    </submittedName>
</protein>
<proteinExistence type="predicted"/>
<dbReference type="EMBL" id="JANIBJ010000065">
    <property type="protein sequence ID" value="MCQ8106379.1"/>
    <property type="molecule type" value="Genomic_DNA"/>
</dbReference>